<feature type="transmembrane region" description="Helical" evidence="6">
    <location>
        <begin position="324"/>
        <end position="341"/>
    </location>
</feature>
<evidence type="ECO:0000256" key="6">
    <source>
        <dbReference type="SAM" id="Phobius"/>
    </source>
</evidence>
<evidence type="ECO:0000256" key="5">
    <source>
        <dbReference type="RuleBase" id="RU003750"/>
    </source>
</evidence>
<dbReference type="InterPro" id="IPR043130">
    <property type="entry name" value="CDP-OH_PTrfase_TM_dom"/>
</dbReference>
<feature type="transmembrane region" description="Helical" evidence="6">
    <location>
        <begin position="141"/>
        <end position="158"/>
    </location>
</feature>
<feature type="transmembrane region" description="Helical" evidence="6">
    <location>
        <begin position="75"/>
        <end position="93"/>
    </location>
</feature>
<sequence>MPILSKRALSGLRSYKYVSAGYTLLDDIHQPFWNWFVEILPRWLAPNLITLTGVFGLVLAYFVSLYYVPSFSETAPRWVYFLNGAAGLIYLHLDCIDGKQARRTGSSSPLGQLFDHGCDALSVHLAVTCIGTSIGVGFTKWTVLGVMSIMGPWLLAHWEEYHSGIMLYGNGYWGVTEANYLMVLLHFFTAAVGPGVWQANISKLLHVSLPWPLHNGLLVKHAVLMLVACFAVEQLSGQTWRMFVTGVSGKMPADERGAKQLGKGHAASHLFQLALVLVLGVLVMAEPWPTTGQWRAVFGGFGIVYALQATKLIMDHMCKEPFEILWWPVLALVLLLANSRAQLLDSAITAWGFAALMIVGYLLYTTSIINEICAFLGIRCLTIKPSTA</sequence>
<protein>
    <submittedName>
        <fullName evidence="7">Uncharacterized protein</fullName>
    </submittedName>
</protein>
<keyword evidence="8" id="KW-1185">Reference proteome</keyword>
<comment type="subcellular location">
    <subcellularLocation>
        <location evidence="1">Membrane</location>
    </subcellularLocation>
</comment>
<evidence type="ECO:0000313" key="8">
    <source>
        <dbReference type="Proteomes" id="UP001491310"/>
    </source>
</evidence>
<name>A0ABR2YUR6_9CHLO</name>
<proteinExistence type="inferred from homology"/>
<dbReference type="PANTHER" id="PTHR10414:SF37">
    <property type="entry name" value="BB IN A BOXCAR, ISOFORM C"/>
    <property type="match status" value="1"/>
</dbReference>
<evidence type="ECO:0000256" key="4">
    <source>
        <dbReference type="ARBA" id="ARBA00023136"/>
    </source>
</evidence>
<keyword evidence="6" id="KW-0812">Transmembrane</keyword>
<dbReference type="EMBL" id="JALJOT010000005">
    <property type="protein sequence ID" value="KAK9915421.1"/>
    <property type="molecule type" value="Genomic_DNA"/>
</dbReference>
<organism evidence="7 8">
    <name type="scientific">Coccomyxa subellipsoidea</name>
    <dbReference type="NCBI Taxonomy" id="248742"/>
    <lineage>
        <taxon>Eukaryota</taxon>
        <taxon>Viridiplantae</taxon>
        <taxon>Chlorophyta</taxon>
        <taxon>core chlorophytes</taxon>
        <taxon>Trebouxiophyceae</taxon>
        <taxon>Trebouxiophyceae incertae sedis</taxon>
        <taxon>Coccomyxaceae</taxon>
        <taxon>Coccomyxa</taxon>
    </lineage>
</organism>
<dbReference type="PANTHER" id="PTHR10414">
    <property type="entry name" value="ETHANOLAMINEPHOSPHOTRANSFERASE"/>
    <property type="match status" value="1"/>
</dbReference>
<accession>A0ABR2YUR6</accession>
<feature type="transmembrane region" description="Helical" evidence="6">
    <location>
        <begin position="48"/>
        <end position="69"/>
    </location>
</feature>
<dbReference type="Pfam" id="PF01066">
    <property type="entry name" value="CDP-OH_P_transf"/>
    <property type="match status" value="1"/>
</dbReference>
<reference evidence="7 8" key="1">
    <citation type="journal article" date="2024" name="Nat. Commun.">
        <title>Phylogenomics reveals the evolutionary origins of lichenization in chlorophyte algae.</title>
        <authorList>
            <person name="Puginier C."/>
            <person name="Libourel C."/>
            <person name="Otte J."/>
            <person name="Skaloud P."/>
            <person name="Haon M."/>
            <person name="Grisel S."/>
            <person name="Petersen M."/>
            <person name="Berrin J.G."/>
            <person name="Delaux P.M."/>
            <person name="Dal Grande F."/>
            <person name="Keller J."/>
        </authorList>
    </citation>
    <scope>NUCLEOTIDE SEQUENCE [LARGE SCALE GENOMIC DNA]</scope>
    <source>
        <strain evidence="7 8">SAG 216-7</strain>
    </source>
</reference>
<feature type="transmembrane region" description="Helical" evidence="6">
    <location>
        <begin position="270"/>
        <end position="288"/>
    </location>
</feature>
<evidence type="ECO:0000256" key="1">
    <source>
        <dbReference type="ARBA" id="ARBA00004370"/>
    </source>
</evidence>
<keyword evidence="6" id="KW-1133">Transmembrane helix</keyword>
<dbReference type="InterPro" id="IPR048254">
    <property type="entry name" value="CDP_ALCOHOL_P_TRANSF_CS"/>
</dbReference>
<evidence type="ECO:0000256" key="2">
    <source>
        <dbReference type="ARBA" id="ARBA00010441"/>
    </source>
</evidence>
<feature type="transmembrane region" description="Helical" evidence="6">
    <location>
        <begin position="347"/>
        <end position="364"/>
    </location>
</feature>
<keyword evidence="3 5" id="KW-0808">Transferase</keyword>
<comment type="caution">
    <text evidence="7">The sequence shown here is derived from an EMBL/GenBank/DDBJ whole genome shotgun (WGS) entry which is preliminary data.</text>
</comment>
<dbReference type="PIRSF" id="PIRSF015665">
    <property type="entry name" value="CHOPT"/>
    <property type="match status" value="1"/>
</dbReference>
<keyword evidence="4 6" id="KW-0472">Membrane</keyword>
<dbReference type="Gene3D" id="1.20.120.1760">
    <property type="match status" value="1"/>
</dbReference>
<feature type="transmembrane region" description="Helical" evidence="6">
    <location>
        <begin position="294"/>
        <end position="312"/>
    </location>
</feature>
<evidence type="ECO:0000256" key="3">
    <source>
        <dbReference type="ARBA" id="ARBA00022679"/>
    </source>
</evidence>
<feature type="transmembrane region" description="Helical" evidence="6">
    <location>
        <begin position="178"/>
        <end position="197"/>
    </location>
</feature>
<dbReference type="Proteomes" id="UP001491310">
    <property type="component" value="Unassembled WGS sequence"/>
</dbReference>
<evidence type="ECO:0000313" key="7">
    <source>
        <dbReference type="EMBL" id="KAK9915421.1"/>
    </source>
</evidence>
<gene>
    <name evidence="7" type="ORF">WJX75_008937</name>
</gene>
<dbReference type="InterPro" id="IPR000462">
    <property type="entry name" value="CDP-OH_P_trans"/>
</dbReference>
<dbReference type="InterPro" id="IPR014472">
    <property type="entry name" value="CHOPT"/>
</dbReference>
<comment type="similarity">
    <text evidence="2 5">Belongs to the CDP-alcohol phosphatidyltransferase class-I family.</text>
</comment>
<dbReference type="PROSITE" id="PS00379">
    <property type="entry name" value="CDP_ALCOHOL_P_TRANSF"/>
    <property type="match status" value="1"/>
</dbReference>